<protein>
    <recommendedName>
        <fullName evidence="3">TIGR04255 family protein</fullName>
    </recommendedName>
</protein>
<keyword evidence="2" id="KW-1185">Reference proteome</keyword>
<sequence>MNREEEIVYQFLLDKNYEDVQHEPNCLGNNCNIPPDFSIKGNIGIEVRRLNQHHFTESKIEPLEQLDYNLIPKIDSLLKSYNNSQFEKSSFVTINFKRPIKADKNFIKKLKQALDEHLKSLSTSKILHFGNLTLKLHPASTSLGSAYHLGAIVDSDSGGGVVSNIYRNLEIVLEEKQNKVRSHHNRYDSWWLILVDYISYGLSTHDLEQLNALPQFEHCFDKVLLLSPLDVTHVSEVNL</sequence>
<gene>
    <name evidence="1" type="ORF">ACFSKP_10685</name>
</gene>
<dbReference type="RefSeq" id="WP_250428499.1">
    <property type="nucleotide sequence ID" value="NZ_JALPRR010000001.1"/>
</dbReference>
<accession>A0ABW5CW81</accession>
<organism evidence="1 2">
    <name type="scientific">Pontibacter ruber</name>
    <dbReference type="NCBI Taxonomy" id="1343895"/>
    <lineage>
        <taxon>Bacteria</taxon>
        <taxon>Pseudomonadati</taxon>
        <taxon>Bacteroidota</taxon>
        <taxon>Cytophagia</taxon>
        <taxon>Cytophagales</taxon>
        <taxon>Hymenobacteraceae</taxon>
        <taxon>Pontibacter</taxon>
    </lineage>
</organism>
<dbReference type="Proteomes" id="UP001597374">
    <property type="component" value="Unassembled WGS sequence"/>
</dbReference>
<evidence type="ECO:0000313" key="2">
    <source>
        <dbReference type="Proteomes" id="UP001597374"/>
    </source>
</evidence>
<evidence type="ECO:0000313" key="1">
    <source>
        <dbReference type="EMBL" id="MFD2246721.1"/>
    </source>
</evidence>
<proteinExistence type="predicted"/>
<name>A0ABW5CW81_9BACT</name>
<comment type="caution">
    <text evidence="1">The sequence shown here is derived from an EMBL/GenBank/DDBJ whole genome shotgun (WGS) entry which is preliminary data.</text>
</comment>
<evidence type="ECO:0008006" key="3">
    <source>
        <dbReference type="Google" id="ProtNLM"/>
    </source>
</evidence>
<reference evidence="2" key="1">
    <citation type="journal article" date="2019" name="Int. J. Syst. Evol. Microbiol.">
        <title>The Global Catalogue of Microorganisms (GCM) 10K type strain sequencing project: providing services to taxonomists for standard genome sequencing and annotation.</title>
        <authorList>
            <consortium name="The Broad Institute Genomics Platform"/>
            <consortium name="The Broad Institute Genome Sequencing Center for Infectious Disease"/>
            <person name="Wu L."/>
            <person name="Ma J."/>
        </authorList>
    </citation>
    <scope>NUCLEOTIDE SEQUENCE [LARGE SCALE GENOMIC DNA]</scope>
    <source>
        <strain evidence="2">CGMCC 4.1782</strain>
    </source>
</reference>
<dbReference type="EMBL" id="JBHUIM010000001">
    <property type="protein sequence ID" value="MFD2246721.1"/>
    <property type="molecule type" value="Genomic_DNA"/>
</dbReference>